<dbReference type="CDD" id="cd06171">
    <property type="entry name" value="Sigma70_r4"/>
    <property type="match status" value="1"/>
</dbReference>
<dbReference type="PATRIC" id="fig|39960.10.peg.2044"/>
<dbReference type="GO" id="GO:0003677">
    <property type="term" value="F:DNA binding"/>
    <property type="evidence" value="ECO:0007669"/>
    <property type="project" value="UniProtKB-KW"/>
</dbReference>
<dbReference type="Proteomes" id="UP000027866">
    <property type="component" value="Unassembled WGS sequence"/>
</dbReference>
<dbReference type="InterPro" id="IPR039425">
    <property type="entry name" value="RNA_pol_sigma-70-like"/>
</dbReference>
<evidence type="ECO:0000313" key="9">
    <source>
        <dbReference type="Proteomes" id="UP000027866"/>
    </source>
</evidence>
<dbReference type="OrthoDB" id="9794372at2"/>
<evidence type="ECO:0000313" key="8">
    <source>
        <dbReference type="EMBL" id="KEO98570.1"/>
    </source>
</evidence>
<protein>
    <recommendedName>
        <fullName evidence="10">RNA polymerase sigma factor</fullName>
    </recommendedName>
</protein>
<evidence type="ECO:0000256" key="2">
    <source>
        <dbReference type="ARBA" id="ARBA00023015"/>
    </source>
</evidence>
<reference evidence="8 9" key="1">
    <citation type="submission" date="2014-04" db="EMBL/GenBank/DDBJ databases">
        <title>A comprehensive comparison of genomes of Erythrobacter spp. Strains.</title>
        <authorList>
            <person name="Zheng Q."/>
        </authorList>
    </citation>
    <scope>NUCLEOTIDE SEQUENCE [LARGE SCALE GENOMIC DNA]</scope>
    <source>
        <strain evidence="8 9">DSM 8509</strain>
    </source>
</reference>
<organism evidence="8 9">
    <name type="scientific">Erythrobacter litoralis</name>
    <dbReference type="NCBI Taxonomy" id="39960"/>
    <lineage>
        <taxon>Bacteria</taxon>
        <taxon>Pseudomonadati</taxon>
        <taxon>Pseudomonadota</taxon>
        <taxon>Alphaproteobacteria</taxon>
        <taxon>Sphingomonadales</taxon>
        <taxon>Erythrobacteraceae</taxon>
        <taxon>Erythrobacter/Porphyrobacter group</taxon>
        <taxon>Erythrobacter</taxon>
    </lineage>
</organism>
<evidence type="ECO:0008006" key="10">
    <source>
        <dbReference type="Google" id="ProtNLM"/>
    </source>
</evidence>
<feature type="domain" description="RNA polymerase sigma factor 70 region 4 type 2" evidence="7">
    <location>
        <begin position="135"/>
        <end position="185"/>
    </location>
</feature>
<dbReference type="EMBL" id="JMIX01000003">
    <property type="protein sequence ID" value="KEO98570.1"/>
    <property type="molecule type" value="Genomic_DNA"/>
</dbReference>
<dbReference type="SUPFAM" id="SSF88659">
    <property type="entry name" value="Sigma3 and sigma4 domains of RNA polymerase sigma factors"/>
    <property type="match status" value="1"/>
</dbReference>
<dbReference type="Gene3D" id="1.10.1740.10">
    <property type="match status" value="1"/>
</dbReference>
<dbReference type="GO" id="GO:0016987">
    <property type="term" value="F:sigma factor activity"/>
    <property type="evidence" value="ECO:0007669"/>
    <property type="project" value="UniProtKB-KW"/>
</dbReference>
<dbReference type="Pfam" id="PF08281">
    <property type="entry name" value="Sigma70_r4_2"/>
    <property type="match status" value="1"/>
</dbReference>
<keyword evidence="2" id="KW-0805">Transcription regulation</keyword>
<dbReference type="InterPro" id="IPR014284">
    <property type="entry name" value="RNA_pol_sigma-70_dom"/>
</dbReference>
<evidence type="ECO:0000256" key="1">
    <source>
        <dbReference type="ARBA" id="ARBA00010641"/>
    </source>
</evidence>
<dbReference type="GO" id="GO:0006352">
    <property type="term" value="P:DNA-templated transcription initiation"/>
    <property type="evidence" value="ECO:0007669"/>
    <property type="project" value="InterPro"/>
</dbReference>
<dbReference type="PANTHER" id="PTHR43133:SF8">
    <property type="entry name" value="RNA POLYMERASE SIGMA FACTOR HI_1459-RELATED"/>
    <property type="match status" value="1"/>
</dbReference>
<keyword evidence="4" id="KW-0238">DNA-binding</keyword>
<sequence>MKGSLAPKPPGSTPAEDRYDAALVARIAAREEAALAEAITAHASLLHRIAYRMLGDAHEAEDVAQEALLRLWDKAPGLAGRTIRLGPWLKRVTVNLAIDRLRAGRRNAQEEVPERADEAPLADDVIAGEQRDAMARALIAALPERQRAAIVLTYYEDLANAEAAEILEMSIKAFESLLHRARAALRKAFEAQAAAAGDPS</sequence>
<dbReference type="InterPro" id="IPR007627">
    <property type="entry name" value="RNA_pol_sigma70_r2"/>
</dbReference>
<comment type="similarity">
    <text evidence="1">Belongs to the sigma-70 factor family. ECF subfamily.</text>
</comment>
<evidence type="ECO:0000256" key="3">
    <source>
        <dbReference type="ARBA" id="ARBA00023082"/>
    </source>
</evidence>
<dbReference type="AlphaFoldDB" id="A0A074N0V6"/>
<evidence type="ECO:0000259" key="7">
    <source>
        <dbReference type="Pfam" id="PF08281"/>
    </source>
</evidence>
<dbReference type="InterPro" id="IPR013324">
    <property type="entry name" value="RNA_pol_sigma_r3/r4-like"/>
</dbReference>
<keyword evidence="3" id="KW-0731">Sigma factor</keyword>
<dbReference type="InterPro" id="IPR013249">
    <property type="entry name" value="RNA_pol_sigma70_r4_t2"/>
</dbReference>
<dbReference type="RefSeq" id="WP_034900805.1">
    <property type="nucleotide sequence ID" value="NZ_CP017057.1"/>
</dbReference>
<dbReference type="PANTHER" id="PTHR43133">
    <property type="entry name" value="RNA POLYMERASE ECF-TYPE SIGMA FACTO"/>
    <property type="match status" value="1"/>
</dbReference>
<dbReference type="KEGG" id="elq:Ga0102493_112948"/>
<evidence type="ECO:0000256" key="5">
    <source>
        <dbReference type="ARBA" id="ARBA00023163"/>
    </source>
</evidence>
<comment type="caution">
    <text evidence="8">The sequence shown here is derived from an EMBL/GenBank/DDBJ whole genome shotgun (WGS) entry which is preliminary data.</text>
</comment>
<gene>
    <name evidence="8" type="ORF">EH32_05550</name>
</gene>
<name>A0A074N0V6_9SPHN</name>
<dbReference type="InterPro" id="IPR013325">
    <property type="entry name" value="RNA_pol_sigma_r2"/>
</dbReference>
<keyword evidence="9" id="KW-1185">Reference proteome</keyword>
<dbReference type="InterPro" id="IPR036388">
    <property type="entry name" value="WH-like_DNA-bd_sf"/>
</dbReference>
<keyword evidence="5" id="KW-0804">Transcription</keyword>
<dbReference type="Pfam" id="PF04542">
    <property type="entry name" value="Sigma70_r2"/>
    <property type="match status" value="1"/>
</dbReference>
<evidence type="ECO:0000259" key="6">
    <source>
        <dbReference type="Pfam" id="PF04542"/>
    </source>
</evidence>
<dbReference type="Gene3D" id="1.10.10.10">
    <property type="entry name" value="Winged helix-like DNA-binding domain superfamily/Winged helix DNA-binding domain"/>
    <property type="match status" value="1"/>
</dbReference>
<dbReference type="NCBIfam" id="TIGR02937">
    <property type="entry name" value="sigma70-ECF"/>
    <property type="match status" value="1"/>
</dbReference>
<accession>A0A074N0V6</accession>
<feature type="domain" description="RNA polymerase sigma-70 region 2" evidence="6">
    <location>
        <begin position="39"/>
        <end position="106"/>
    </location>
</feature>
<evidence type="ECO:0000256" key="4">
    <source>
        <dbReference type="ARBA" id="ARBA00023125"/>
    </source>
</evidence>
<dbReference type="SUPFAM" id="SSF88946">
    <property type="entry name" value="Sigma2 domain of RNA polymerase sigma factors"/>
    <property type="match status" value="1"/>
</dbReference>
<proteinExistence type="inferred from homology"/>